<evidence type="ECO:0000256" key="1">
    <source>
        <dbReference type="SAM" id="SignalP"/>
    </source>
</evidence>
<dbReference type="OMA" id="ANAGIYK"/>
<proteinExistence type="predicted"/>
<dbReference type="VEuPathDB" id="AmoebaDB:EIN_096820"/>
<dbReference type="KEGG" id="eiv:EIN_096820"/>
<keyword evidence="3" id="KW-1185">Reference proteome</keyword>
<organism evidence="2 3">
    <name type="scientific">Entamoeba invadens IP1</name>
    <dbReference type="NCBI Taxonomy" id="370355"/>
    <lineage>
        <taxon>Eukaryota</taxon>
        <taxon>Amoebozoa</taxon>
        <taxon>Evosea</taxon>
        <taxon>Archamoebae</taxon>
        <taxon>Mastigamoebida</taxon>
        <taxon>Entamoebidae</taxon>
        <taxon>Entamoeba</taxon>
    </lineage>
</organism>
<dbReference type="GeneID" id="14886230"/>
<feature type="signal peptide" evidence="1">
    <location>
        <begin position="1"/>
        <end position="18"/>
    </location>
</feature>
<dbReference type="EMBL" id="KB206860">
    <property type="protein sequence ID" value="ELP87415.1"/>
    <property type="molecule type" value="Genomic_DNA"/>
</dbReference>
<dbReference type="RefSeq" id="XP_004254186.1">
    <property type="nucleotide sequence ID" value="XM_004254138.1"/>
</dbReference>
<gene>
    <name evidence="2" type="ORF">EIN_096820</name>
</gene>
<keyword evidence="1" id="KW-0732">Signal</keyword>
<dbReference type="Proteomes" id="UP000014680">
    <property type="component" value="Unassembled WGS sequence"/>
</dbReference>
<accession>A0A0A1U0K0</accession>
<protein>
    <submittedName>
        <fullName evidence="2">Uncharacterized protein</fullName>
    </submittedName>
</protein>
<evidence type="ECO:0000313" key="2">
    <source>
        <dbReference type="EMBL" id="ELP87415.1"/>
    </source>
</evidence>
<feature type="chain" id="PRO_5001980103" evidence="1">
    <location>
        <begin position="19"/>
        <end position="168"/>
    </location>
</feature>
<reference evidence="2 3" key="1">
    <citation type="submission" date="2012-10" db="EMBL/GenBank/DDBJ databases">
        <authorList>
            <person name="Zafar N."/>
            <person name="Inman J."/>
            <person name="Hall N."/>
            <person name="Lorenzi H."/>
            <person name="Caler E."/>
        </authorList>
    </citation>
    <scope>NUCLEOTIDE SEQUENCE [LARGE SCALE GENOMIC DNA]</scope>
    <source>
        <strain evidence="2 3">IP1</strain>
    </source>
</reference>
<evidence type="ECO:0000313" key="3">
    <source>
        <dbReference type="Proteomes" id="UP000014680"/>
    </source>
</evidence>
<name>A0A0A1U0K0_ENTIV</name>
<dbReference type="AlphaFoldDB" id="A0A0A1U0K0"/>
<sequence length="168" mass="19541">MIFLVLVVLANAGIYKEAKEEVQEMLGKAILNEKPCEKKTPQNTTNTKFEKLTVDLKMEDIREKMRNTKVIVEAEKQTTLSMVTNGYRKCKYNVTISEKKQVAPCKKFLNDYKNKQPKWMSKIDKTLADYPKDLTKLTPQQKAELAQKLMDEKSFNEKVSFKKLIEKL</sequence>